<name>A0ABR7KD19_9FIRM</name>
<keyword evidence="1" id="KW-0805">Transcription regulation</keyword>
<gene>
    <name evidence="5" type="ORF">H8909_10245</name>
</gene>
<proteinExistence type="predicted"/>
<keyword evidence="6" id="KW-1185">Reference proteome</keyword>
<dbReference type="EMBL" id="JACRWG010000050">
    <property type="protein sequence ID" value="MBC6010608.1"/>
    <property type="molecule type" value="Genomic_DNA"/>
</dbReference>
<evidence type="ECO:0000259" key="4">
    <source>
        <dbReference type="SMART" id="SM00347"/>
    </source>
</evidence>
<dbReference type="SMART" id="SM00347">
    <property type="entry name" value="HTH_MARR"/>
    <property type="match status" value="1"/>
</dbReference>
<dbReference type="InterPro" id="IPR036388">
    <property type="entry name" value="WH-like_DNA-bd_sf"/>
</dbReference>
<dbReference type="InterPro" id="IPR023187">
    <property type="entry name" value="Tscrpt_reg_MarR-type_CS"/>
</dbReference>
<protein>
    <submittedName>
        <fullName evidence="5">MarR family transcriptional regulator</fullName>
    </submittedName>
</protein>
<feature type="domain" description="HTH marR-type" evidence="4">
    <location>
        <begin position="21"/>
        <end position="122"/>
    </location>
</feature>
<organism evidence="5 6">
    <name type="scientific">Catenibacterium faecis</name>
    <dbReference type="NCBI Taxonomy" id="2764323"/>
    <lineage>
        <taxon>Bacteria</taxon>
        <taxon>Bacillati</taxon>
        <taxon>Bacillota</taxon>
        <taxon>Erysipelotrichia</taxon>
        <taxon>Erysipelotrichales</taxon>
        <taxon>Coprobacillaceae</taxon>
        <taxon>Catenibacterium</taxon>
    </lineage>
</organism>
<dbReference type="Gene3D" id="1.10.10.10">
    <property type="entry name" value="Winged helix-like DNA-binding domain superfamily/Winged helix DNA-binding domain"/>
    <property type="match status" value="1"/>
</dbReference>
<dbReference type="Pfam" id="PF12802">
    <property type="entry name" value="MarR_2"/>
    <property type="match status" value="1"/>
</dbReference>
<reference evidence="5 6" key="1">
    <citation type="submission" date="2020-08" db="EMBL/GenBank/DDBJ databases">
        <authorList>
            <person name="Liu C."/>
            <person name="Sun Q."/>
        </authorList>
    </citation>
    <scope>NUCLEOTIDE SEQUENCE [LARGE SCALE GENOMIC DNA]</scope>
    <source>
        <strain evidence="5 6">NSJ-22</strain>
    </source>
</reference>
<dbReference type="PROSITE" id="PS01117">
    <property type="entry name" value="HTH_MARR_1"/>
    <property type="match status" value="1"/>
</dbReference>
<evidence type="ECO:0000313" key="5">
    <source>
        <dbReference type="EMBL" id="MBC6010608.1"/>
    </source>
</evidence>
<dbReference type="RefSeq" id="WP_187012764.1">
    <property type="nucleotide sequence ID" value="NZ_JACRWG010000050.1"/>
</dbReference>
<keyword evidence="2" id="KW-0238">DNA-binding</keyword>
<dbReference type="SUPFAM" id="SSF46785">
    <property type="entry name" value="Winged helix' DNA-binding domain"/>
    <property type="match status" value="1"/>
</dbReference>
<dbReference type="InterPro" id="IPR036390">
    <property type="entry name" value="WH_DNA-bd_sf"/>
</dbReference>
<evidence type="ECO:0000313" key="6">
    <source>
        <dbReference type="Proteomes" id="UP000603474"/>
    </source>
</evidence>
<evidence type="ECO:0000256" key="2">
    <source>
        <dbReference type="ARBA" id="ARBA00023125"/>
    </source>
</evidence>
<accession>A0ABR7KD19</accession>
<dbReference type="PANTHER" id="PTHR42756">
    <property type="entry name" value="TRANSCRIPTIONAL REGULATOR, MARR"/>
    <property type="match status" value="1"/>
</dbReference>
<dbReference type="InterPro" id="IPR000835">
    <property type="entry name" value="HTH_MarR-typ"/>
</dbReference>
<sequence length="143" mass="16677">MYFNIEFPNKMAHAYSVMCKPLCQEMKLPQTAFDILMFLSNNPQYKTARDIVEVRKIKANLVSINVDKLVKEGYLERKEVAGDRRKTELICTSKADSIIEKGRLVQKAFKDTLFNNMDDSMKEILFKGMEIMEDNLDRILEDQ</sequence>
<evidence type="ECO:0000256" key="3">
    <source>
        <dbReference type="ARBA" id="ARBA00023163"/>
    </source>
</evidence>
<dbReference type="PANTHER" id="PTHR42756:SF1">
    <property type="entry name" value="TRANSCRIPTIONAL REPRESSOR OF EMRAB OPERON"/>
    <property type="match status" value="1"/>
</dbReference>
<dbReference type="Proteomes" id="UP000603474">
    <property type="component" value="Unassembled WGS sequence"/>
</dbReference>
<comment type="caution">
    <text evidence="5">The sequence shown here is derived from an EMBL/GenBank/DDBJ whole genome shotgun (WGS) entry which is preliminary data.</text>
</comment>
<evidence type="ECO:0000256" key="1">
    <source>
        <dbReference type="ARBA" id="ARBA00023015"/>
    </source>
</evidence>
<keyword evidence="3" id="KW-0804">Transcription</keyword>